<keyword evidence="1" id="KW-0472">Membrane</keyword>
<feature type="transmembrane region" description="Helical" evidence="1">
    <location>
        <begin position="21"/>
        <end position="43"/>
    </location>
</feature>
<evidence type="ECO:0000313" key="3">
    <source>
        <dbReference type="Proteomes" id="UP000280861"/>
    </source>
</evidence>
<keyword evidence="1" id="KW-1133">Transmembrane helix</keyword>
<protein>
    <recommendedName>
        <fullName evidence="4">Nickel/cobalt efflux system</fullName>
    </recommendedName>
</protein>
<gene>
    <name evidence="2" type="ORF">PSET11_00297</name>
</gene>
<feature type="transmembrane region" description="Helical" evidence="1">
    <location>
        <begin position="49"/>
        <end position="66"/>
    </location>
</feature>
<dbReference type="EMBL" id="UXAU01000009">
    <property type="protein sequence ID" value="VDC18430.1"/>
    <property type="molecule type" value="Genomic_DNA"/>
</dbReference>
<evidence type="ECO:0000313" key="2">
    <source>
        <dbReference type="EMBL" id="VDC18430.1"/>
    </source>
</evidence>
<organism evidence="2 3">
    <name type="scientific">Arthrobacter ulcerisalmonis</name>
    <dbReference type="NCBI Taxonomy" id="2483813"/>
    <lineage>
        <taxon>Bacteria</taxon>
        <taxon>Bacillati</taxon>
        <taxon>Actinomycetota</taxon>
        <taxon>Actinomycetes</taxon>
        <taxon>Micrococcales</taxon>
        <taxon>Micrococcaceae</taxon>
        <taxon>Arthrobacter</taxon>
    </lineage>
</organism>
<dbReference type="Proteomes" id="UP000280861">
    <property type="component" value="Unassembled WGS sequence"/>
</dbReference>
<evidence type="ECO:0008006" key="4">
    <source>
        <dbReference type="Google" id="ProtNLM"/>
    </source>
</evidence>
<accession>A0A3P5WUB0</accession>
<dbReference type="AlphaFoldDB" id="A0A3P5WUB0"/>
<evidence type="ECO:0000256" key="1">
    <source>
        <dbReference type="SAM" id="Phobius"/>
    </source>
</evidence>
<proteinExistence type="predicted"/>
<reference evidence="2 3" key="1">
    <citation type="submission" date="2018-11" db="EMBL/GenBank/DDBJ databases">
        <authorList>
            <person name="Criscuolo A."/>
        </authorList>
    </citation>
    <scope>NUCLEOTIDE SEQUENCE [LARGE SCALE GENOMIC DNA]</scope>
    <source>
        <strain evidence="2">AT11b</strain>
    </source>
</reference>
<keyword evidence="3" id="KW-1185">Reference proteome</keyword>
<keyword evidence="1" id="KW-0812">Transmembrane</keyword>
<name>A0A3P5WUB0_9MICC</name>
<sequence>MTALRSMTTMYREREALPRRTRLAFTFGAVAFLHGAAVVILLTGLTGDGAQPLALGLVLTAYLAGIKHSYDWDHLAAIDNSTRRFVA</sequence>